<proteinExistence type="predicted"/>
<dbReference type="RefSeq" id="XP_002295179.1">
    <property type="nucleotide sequence ID" value="XM_002295143.1"/>
</dbReference>
<gene>
    <name evidence="1" type="ORF">THAPSDRAFT_12090</name>
</gene>
<evidence type="ECO:0000313" key="1">
    <source>
        <dbReference type="EMBL" id="EED87483.1"/>
    </source>
</evidence>
<evidence type="ECO:0000313" key="2">
    <source>
        <dbReference type="Proteomes" id="UP000001449"/>
    </source>
</evidence>
<organism evidence="1 2">
    <name type="scientific">Thalassiosira pseudonana</name>
    <name type="common">Marine diatom</name>
    <name type="synonym">Cyclotella nana</name>
    <dbReference type="NCBI Taxonomy" id="35128"/>
    <lineage>
        <taxon>Eukaryota</taxon>
        <taxon>Sar</taxon>
        <taxon>Stramenopiles</taxon>
        <taxon>Ochrophyta</taxon>
        <taxon>Bacillariophyta</taxon>
        <taxon>Coscinodiscophyceae</taxon>
        <taxon>Thalassiosirophycidae</taxon>
        <taxon>Thalassiosirales</taxon>
        <taxon>Thalassiosiraceae</taxon>
        <taxon>Thalassiosira</taxon>
    </lineage>
</organism>
<dbReference type="EMBL" id="CM000654">
    <property type="protein sequence ID" value="EED87483.1"/>
    <property type="molecule type" value="Genomic_DNA"/>
</dbReference>
<reference evidence="1 2" key="1">
    <citation type="journal article" date="2004" name="Science">
        <title>The genome of the diatom Thalassiosira pseudonana: ecology, evolution, and metabolism.</title>
        <authorList>
            <person name="Armbrust E.V."/>
            <person name="Berges J.A."/>
            <person name="Bowler C."/>
            <person name="Green B.R."/>
            <person name="Martinez D."/>
            <person name="Putnam N.H."/>
            <person name="Zhou S."/>
            <person name="Allen A.E."/>
            <person name="Apt K.E."/>
            <person name="Bechner M."/>
            <person name="Brzezinski M.A."/>
            <person name="Chaal B.K."/>
            <person name="Chiovitti A."/>
            <person name="Davis A.K."/>
            <person name="Demarest M.S."/>
            <person name="Detter J.C."/>
            <person name="Glavina T."/>
            <person name="Goodstein D."/>
            <person name="Hadi M.Z."/>
            <person name="Hellsten U."/>
            <person name="Hildebrand M."/>
            <person name="Jenkins B.D."/>
            <person name="Jurka J."/>
            <person name="Kapitonov V.V."/>
            <person name="Kroger N."/>
            <person name="Lau W.W."/>
            <person name="Lane T.W."/>
            <person name="Larimer F.W."/>
            <person name="Lippmeier J.C."/>
            <person name="Lucas S."/>
            <person name="Medina M."/>
            <person name="Montsant A."/>
            <person name="Obornik M."/>
            <person name="Parker M.S."/>
            <person name="Palenik B."/>
            <person name="Pazour G.J."/>
            <person name="Richardson P.M."/>
            <person name="Rynearson T.A."/>
            <person name="Saito M.A."/>
            <person name="Schwartz D.C."/>
            <person name="Thamatrakoln K."/>
            <person name="Valentin K."/>
            <person name="Vardi A."/>
            <person name="Wilkerson F.P."/>
            <person name="Rokhsar D.S."/>
        </authorList>
    </citation>
    <scope>NUCLEOTIDE SEQUENCE [LARGE SCALE GENOMIC DNA]</scope>
    <source>
        <strain evidence="1 2">CCMP1335</strain>
    </source>
</reference>
<dbReference type="HOGENOM" id="CLU_1550682_0_0_1"/>
<dbReference type="KEGG" id="tps:THAPSDRAFT_12090"/>
<dbReference type="GeneID" id="7448905"/>
<accession>B8CGF4</accession>
<dbReference type="AlphaFoldDB" id="B8CGF4"/>
<protein>
    <submittedName>
        <fullName evidence="1">Uncharacterized protein</fullName>
    </submittedName>
</protein>
<sequence length="173" mass="18651">MNFSNLPLLHASAGLVAAKDFASYEGKAPAEGCYPESTRPVRNGERFKFNLFAEDSVCGDEVGKQFQFGRFLQVGNAESCTNKCVNGVSDSLAHSLMGVDYDCYSGGCDCLYSKGVLTGTDCDEYFNGMCDRSSSLKGVGSVATSIMSVEKACFKLVGTEAEDAEVAYMRRRN</sequence>
<keyword evidence="2" id="KW-1185">Reference proteome</keyword>
<dbReference type="PaxDb" id="35128-Thaps12090"/>
<name>B8CGF4_THAPS</name>
<reference evidence="1 2" key="2">
    <citation type="journal article" date="2008" name="Nature">
        <title>The Phaeodactylum genome reveals the evolutionary history of diatom genomes.</title>
        <authorList>
            <person name="Bowler C."/>
            <person name="Allen A.E."/>
            <person name="Badger J.H."/>
            <person name="Grimwood J."/>
            <person name="Jabbari K."/>
            <person name="Kuo A."/>
            <person name="Maheswari U."/>
            <person name="Martens C."/>
            <person name="Maumus F."/>
            <person name="Otillar R.P."/>
            <person name="Rayko E."/>
            <person name="Salamov A."/>
            <person name="Vandepoele K."/>
            <person name="Beszteri B."/>
            <person name="Gruber A."/>
            <person name="Heijde M."/>
            <person name="Katinka M."/>
            <person name="Mock T."/>
            <person name="Valentin K."/>
            <person name="Verret F."/>
            <person name="Berges J.A."/>
            <person name="Brownlee C."/>
            <person name="Cadoret J.P."/>
            <person name="Chiovitti A."/>
            <person name="Choi C.J."/>
            <person name="Coesel S."/>
            <person name="De Martino A."/>
            <person name="Detter J.C."/>
            <person name="Durkin C."/>
            <person name="Falciatore A."/>
            <person name="Fournet J."/>
            <person name="Haruta M."/>
            <person name="Huysman M.J."/>
            <person name="Jenkins B.D."/>
            <person name="Jiroutova K."/>
            <person name="Jorgensen R.E."/>
            <person name="Joubert Y."/>
            <person name="Kaplan A."/>
            <person name="Kroger N."/>
            <person name="Kroth P.G."/>
            <person name="La Roche J."/>
            <person name="Lindquist E."/>
            <person name="Lommer M."/>
            <person name="Martin-Jezequel V."/>
            <person name="Lopez P.J."/>
            <person name="Lucas S."/>
            <person name="Mangogna M."/>
            <person name="McGinnis K."/>
            <person name="Medlin L.K."/>
            <person name="Montsant A."/>
            <person name="Oudot-Le Secq M.P."/>
            <person name="Napoli C."/>
            <person name="Obornik M."/>
            <person name="Parker M.S."/>
            <person name="Petit J.L."/>
            <person name="Porcel B.M."/>
            <person name="Poulsen N."/>
            <person name="Robison M."/>
            <person name="Rychlewski L."/>
            <person name="Rynearson T.A."/>
            <person name="Schmutz J."/>
            <person name="Shapiro H."/>
            <person name="Siaut M."/>
            <person name="Stanley M."/>
            <person name="Sussman M.R."/>
            <person name="Taylor A.R."/>
            <person name="Vardi A."/>
            <person name="von Dassow P."/>
            <person name="Vyverman W."/>
            <person name="Willis A."/>
            <person name="Wyrwicz L.S."/>
            <person name="Rokhsar D.S."/>
            <person name="Weissenbach J."/>
            <person name="Armbrust E.V."/>
            <person name="Green B.R."/>
            <person name="Van de Peer Y."/>
            <person name="Grigoriev I.V."/>
        </authorList>
    </citation>
    <scope>NUCLEOTIDE SEQUENCE [LARGE SCALE GENOMIC DNA]</scope>
    <source>
        <strain evidence="1 2">CCMP1335</strain>
    </source>
</reference>
<dbReference type="eggNOG" id="ENOG502SGHP">
    <property type="taxonomic scope" value="Eukaryota"/>
</dbReference>
<dbReference type="Proteomes" id="UP000001449">
    <property type="component" value="Chromosome 23"/>
</dbReference>
<dbReference type="InParanoid" id="B8CGF4"/>